<sequence>MDEKKLKALAAELAKGLQTEAELNQFSRMLTKLTPAVHHPYGA</sequence>
<proteinExistence type="predicted"/>
<dbReference type="Proteomes" id="UP000254762">
    <property type="component" value="Unassembled WGS sequence"/>
</dbReference>
<dbReference type="AlphaFoldDB" id="A0A379SPM1"/>
<name>A0A379SPM1_SALER</name>
<accession>A0A379SPM1</accession>
<evidence type="ECO:0000313" key="2">
    <source>
        <dbReference type="Proteomes" id="UP000254762"/>
    </source>
</evidence>
<reference evidence="1 2" key="1">
    <citation type="submission" date="2018-06" db="EMBL/GenBank/DDBJ databases">
        <authorList>
            <consortium name="Pathogen Informatics"/>
            <person name="Doyle S."/>
        </authorList>
    </citation>
    <scope>NUCLEOTIDE SEQUENCE [LARGE SCALE GENOMIC DNA]</scope>
    <source>
        <strain evidence="1 2">NCTC7304</strain>
    </source>
</reference>
<dbReference type="EMBL" id="UGXD01000001">
    <property type="protein sequence ID" value="SUG30671.1"/>
    <property type="molecule type" value="Genomic_DNA"/>
</dbReference>
<organism evidence="1 2">
    <name type="scientific">Salmonella enterica subsp. arizonae</name>
    <dbReference type="NCBI Taxonomy" id="59203"/>
    <lineage>
        <taxon>Bacteria</taxon>
        <taxon>Pseudomonadati</taxon>
        <taxon>Pseudomonadota</taxon>
        <taxon>Gammaproteobacteria</taxon>
        <taxon>Enterobacterales</taxon>
        <taxon>Enterobacteriaceae</taxon>
        <taxon>Salmonella</taxon>
    </lineage>
</organism>
<evidence type="ECO:0000313" key="1">
    <source>
        <dbReference type="EMBL" id="SUG30671.1"/>
    </source>
</evidence>
<protein>
    <submittedName>
        <fullName evidence="1">Transposase IS1113</fullName>
    </submittedName>
</protein>
<gene>
    <name evidence="1" type="ORF">NCTC7304_00020</name>
</gene>